<dbReference type="OrthoDB" id="4828117at2759"/>
<dbReference type="Proteomes" id="UP000799776">
    <property type="component" value="Unassembled WGS sequence"/>
</dbReference>
<evidence type="ECO:0000313" key="2">
    <source>
        <dbReference type="EMBL" id="KAF2087544.1"/>
    </source>
</evidence>
<evidence type="ECO:0000313" key="3">
    <source>
        <dbReference type="Proteomes" id="UP000799776"/>
    </source>
</evidence>
<feature type="compositionally biased region" description="Basic residues" evidence="1">
    <location>
        <begin position="73"/>
        <end position="86"/>
    </location>
</feature>
<comment type="caution">
    <text evidence="2">The sequence shown here is derived from an EMBL/GenBank/DDBJ whole genome shotgun (WGS) entry which is preliminary data.</text>
</comment>
<organism evidence="2 3">
    <name type="scientific">Saccharata proteae CBS 121410</name>
    <dbReference type="NCBI Taxonomy" id="1314787"/>
    <lineage>
        <taxon>Eukaryota</taxon>
        <taxon>Fungi</taxon>
        <taxon>Dikarya</taxon>
        <taxon>Ascomycota</taxon>
        <taxon>Pezizomycotina</taxon>
        <taxon>Dothideomycetes</taxon>
        <taxon>Dothideomycetes incertae sedis</taxon>
        <taxon>Botryosphaeriales</taxon>
        <taxon>Saccharataceae</taxon>
        <taxon>Saccharata</taxon>
    </lineage>
</organism>
<feature type="compositionally biased region" description="Polar residues" evidence="1">
    <location>
        <begin position="61"/>
        <end position="72"/>
    </location>
</feature>
<keyword evidence="3" id="KW-1185">Reference proteome</keyword>
<reference evidence="2" key="1">
    <citation type="journal article" date="2020" name="Stud. Mycol.">
        <title>101 Dothideomycetes genomes: a test case for predicting lifestyles and emergence of pathogens.</title>
        <authorList>
            <person name="Haridas S."/>
            <person name="Albert R."/>
            <person name="Binder M."/>
            <person name="Bloem J."/>
            <person name="Labutti K."/>
            <person name="Salamov A."/>
            <person name="Andreopoulos B."/>
            <person name="Baker S."/>
            <person name="Barry K."/>
            <person name="Bills G."/>
            <person name="Bluhm B."/>
            <person name="Cannon C."/>
            <person name="Castanera R."/>
            <person name="Culley D."/>
            <person name="Daum C."/>
            <person name="Ezra D."/>
            <person name="Gonzalez J."/>
            <person name="Henrissat B."/>
            <person name="Kuo A."/>
            <person name="Liang C."/>
            <person name="Lipzen A."/>
            <person name="Lutzoni F."/>
            <person name="Magnuson J."/>
            <person name="Mondo S."/>
            <person name="Nolan M."/>
            <person name="Ohm R."/>
            <person name="Pangilinan J."/>
            <person name="Park H.-J."/>
            <person name="Ramirez L."/>
            <person name="Alfaro M."/>
            <person name="Sun H."/>
            <person name="Tritt A."/>
            <person name="Yoshinaga Y."/>
            <person name="Zwiers L.-H."/>
            <person name="Turgeon B."/>
            <person name="Goodwin S."/>
            <person name="Spatafora J."/>
            <person name="Crous P."/>
            <person name="Grigoriev I."/>
        </authorList>
    </citation>
    <scope>NUCLEOTIDE SEQUENCE</scope>
    <source>
        <strain evidence="2">CBS 121410</strain>
    </source>
</reference>
<gene>
    <name evidence="2" type="ORF">K490DRAFT_65374</name>
</gene>
<evidence type="ECO:0000256" key="1">
    <source>
        <dbReference type="SAM" id="MobiDB-lite"/>
    </source>
</evidence>
<dbReference type="AlphaFoldDB" id="A0A9P4HWY5"/>
<protein>
    <submittedName>
        <fullName evidence="2">Uncharacterized protein</fullName>
    </submittedName>
</protein>
<name>A0A9P4HWY5_9PEZI</name>
<proteinExistence type="predicted"/>
<sequence>MPIDWKSQESYQRLLGALVAASDHNIDYRKVAYFFGQGATYDAIEGRFRIAKKTAEALQHEATSSGRAMPTSTRRKSVTTPRKPRAPKTLVDSQDGVIGGRVSKPASPRKKKPAATEKAIKNEPQTPTSLDDDAAVGQSSFDFEAGALADMNLDASFGAVEDDWMHAGAI</sequence>
<feature type="region of interest" description="Disordered" evidence="1">
    <location>
        <begin position="59"/>
        <end position="137"/>
    </location>
</feature>
<accession>A0A9P4HWY5</accession>
<dbReference type="EMBL" id="ML978719">
    <property type="protein sequence ID" value="KAF2087544.1"/>
    <property type="molecule type" value="Genomic_DNA"/>
</dbReference>